<evidence type="ECO:0000256" key="1">
    <source>
        <dbReference type="ARBA" id="ARBA00023015"/>
    </source>
</evidence>
<feature type="domain" description="HTH araC/xylS-type" evidence="4">
    <location>
        <begin position="185"/>
        <end position="282"/>
    </location>
</feature>
<evidence type="ECO:0000313" key="6">
    <source>
        <dbReference type="Proteomes" id="UP000190080"/>
    </source>
</evidence>
<name>A0A1V4IS65_9CLOT</name>
<dbReference type="GO" id="GO:0043565">
    <property type="term" value="F:sequence-specific DNA binding"/>
    <property type="evidence" value="ECO:0007669"/>
    <property type="project" value="InterPro"/>
</dbReference>
<gene>
    <name evidence="5" type="primary">melR_3</name>
    <name evidence="5" type="ORF">CLORY_14920</name>
</gene>
<evidence type="ECO:0000313" key="5">
    <source>
        <dbReference type="EMBL" id="OPJ62868.1"/>
    </source>
</evidence>
<dbReference type="InterPro" id="IPR003313">
    <property type="entry name" value="AraC-bd"/>
</dbReference>
<keyword evidence="6" id="KW-1185">Reference proteome</keyword>
<dbReference type="GO" id="GO:0003700">
    <property type="term" value="F:DNA-binding transcription factor activity"/>
    <property type="evidence" value="ECO:0007669"/>
    <property type="project" value="InterPro"/>
</dbReference>
<dbReference type="SMART" id="SM00342">
    <property type="entry name" value="HTH_ARAC"/>
    <property type="match status" value="1"/>
</dbReference>
<dbReference type="AlphaFoldDB" id="A0A1V4IS65"/>
<reference evidence="5 6" key="1">
    <citation type="submission" date="2017-03" db="EMBL/GenBank/DDBJ databases">
        <title>Genome sequence of Clostridium oryzae DSM 28571.</title>
        <authorList>
            <person name="Poehlein A."/>
            <person name="Daniel R."/>
        </authorList>
    </citation>
    <scope>NUCLEOTIDE SEQUENCE [LARGE SCALE GENOMIC DNA]</scope>
    <source>
        <strain evidence="5 6">DSM 28571</strain>
    </source>
</reference>
<dbReference type="EMBL" id="MZGV01000012">
    <property type="protein sequence ID" value="OPJ62868.1"/>
    <property type="molecule type" value="Genomic_DNA"/>
</dbReference>
<dbReference type="Pfam" id="PF02311">
    <property type="entry name" value="AraC_binding"/>
    <property type="match status" value="1"/>
</dbReference>
<dbReference type="InterPro" id="IPR020449">
    <property type="entry name" value="Tscrpt_reg_AraC-type_HTH"/>
</dbReference>
<evidence type="ECO:0000256" key="2">
    <source>
        <dbReference type="ARBA" id="ARBA00023125"/>
    </source>
</evidence>
<dbReference type="Gene3D" id="2.60.120.10">
    <property type="entry name" value="Jelly Rolls"/>
    <property type="match status" value="1"/>
</dbReference>
<dbReference type="Proteomes" id="UP000190080">
    <property type="component" value="Unassembled WGS sequence"/>
</dbReference>
<dbReference type="InterPro" id="IPR009057">
    <property type="entry name" value="Homeodomain-like_sf"/>
</dbReference>
<dbReference type="RefSeq" id="WP_079422902.1">
    <property type="nucleotide sequence ID" value="NZ_MZGV01000012.1"/>
</dbReference>
<sequence length="285" mass="33125">MKEYKSCKEAVSDCIKNKYFSIAHLHTEEETMSIHIHDCYEIYYSISGGQQFLIANKLYDIKPGDLFVINQFESHYVSQINKQVHERIVISIHPDFLKSVSSSKTDLEYCFTHRNVENFSHKIELDKGQQNRFIYFISKILSAEGFGSDRIEYSCFIELVTYLTKMFVDNKNSTLSYYKYNNQAQEIISYINDNVLKDITVKHLAEHFFLSESYICRIFKQTTGTTINKYITARRISIAKSKLSNGTAISDVYLQCGFNDYSNFLKSFKKAVGVSPKKYSTFSMD</sequence>
<dbReference type="SUPFAM" id="SSF46689">
    <property type="entry name" value="Homeodomain-like"/>
    <property type="match status" value="2"/>
</dbReference>
<keyword evidence="3" id="KW-0804">Transcription</keyword>
<proteinExistence type="predicted"/>
<keyword evidence="1" id="KW-0805">Transcription regulation</keyword>
<dbReference type="InterPro" id="IPR014710">
    <property type="entry name" value="RmlC-like_jellyroll"/>
</dbReference>
<keyword evidence="2" id="KW-0238">DNA-binding</keyword>
<dbReference type="InterPro" id="IPR018060">
    <property type="entry name" value="HTH_AraC"/>
</dbReference>
<dbReference type="Pfam" id="PF12833">
    <property type="entry name" value="HTH_18"/>
    <property type="match status" value="1"/>
</dbReference>
<dbReference type="SUPFAM" id="SSF51215">
    <property type="entry name" value="Regulatory protein AraC"/>
    <property type="match status" value="1"/>
</dbReference>
<organism evidence="5 6">
    <name type="scientific">Clostridium oryzae</name>
    <dbReference type="NCBI Taxonomy" id="1450648"/>
    <lineage>
        <taxon>Bacteria</taxon>
        <taxon>Bacillati</taxon>
        <taxon>Bacillota</taxon>
        <taxon>Clostridia</taxon>
        <taxon>Eubacteriales</taxon>
        <taxon>Clostridiaceae</taxon>
        <taxon>Clostridium</taxon>
    </lineage>
</organism>
<dbReference type="OrthoDB" id="9774814at2"/>
<dbReference type="Gene3D" id="1.10.10.60">
    <property type="entry name" value="Homeodomain-like"/>
    <property type="match status" value="2"/>
</dbReference>
<evidence type="ECO:0000256" key="3">
    <source>
        <dbReference type="ARBA" id="ARBA00023163"/>
    </source>
</evidence>
<protein>
    <submittedName>
        <fullName evidence="5">Melibiose operon regulatory protein</fullName>
    </submittedName>
</protein>
<comment type="caution">
    <text evidence="5">The sequence shown here is derived from an EMBL/GenBank/DDBJ whole genome shotgun (WGS) entry which is preliminary data.</text>
</comment>
<dbReference type="PROSITE" id="PS01124">
    <property type="entry name" value="HTH_ARAC_FAMILY_2"/>
    <property type="match status" value="1"/>
</dbReference>
<dbReference type="InterPro" id="IPR037923">
    <property type="entry name" value="HTH-like"/>
</dbReference>
<dbReference type="PANTHER" id="PTHR43280:SF34">
    <property type="entry name" value="ARAC-FAMILY TRANSCRIPTIONAL REGULATOR"/>
    <property type="match status" value="1"/>
</dbReference>
<evidence type="ECO:0000259" key="4">
    <source>
        <dbReference type="PROSITE" id="PS01124"/>
    </source>
</evidence>
<dbReference type="PANTHER" id="PTHR43280">
    <property type="entry name" value="ARAC-FAMILY TRANSCRIPTIONAL REGULATOR"/>
    <property type="match status" value="1"/>
</dbReference>
<dbReference type="STRING" id="1450648.CLORY_14920"/>
<accession>A0A1V4IS65</accession>
<dbReference type="PRINTS" id="PR00032">
    <property type="entry name" value="HTHARAC"/>
</dbReference>